<dbReference type="GO" id="GO:0005874">
    <property type="term" value="C:microtubule"/>
    <property type="evidence" value="ECO:0007669"/>
    <property type="project" value="UniProtKB-KW"/>
</dbReference>
<dbReference type="STRING" id="86630.A0A367K2I2"/>
<dbReference type="SUPFAM" id="SSF74924">
    <property type="entry name" value="Cap-Gly domain"/>
    <property type="match status" value="1"/>
</dbReference>
<evidence type="ECO:0000313" key="8">
    <source>
        <dbReference type="EMBL" id="RCH96376.1"/>
    </source>
</evidence>
<evidence type="ECO:0000256" key="5">
    <source>
        <dbReference type="ARBA" id="ARBA00023054"/>
    </source>
</evidence>
<dbReference type="InterPro" id="IPR000938">
    <property type="entry name" value="CAP-Gly_domain"/>
</dbReference>
<keyword evidence="5" id="KW-0175">Coiled coil</keyword>
<keyword evidence="3" id="KW-0493">Microtubule</keyword>
<keyword evidence="2" id="KW-0963">Cytoplasm</keyword>
<dbReference type="AlphaFoldDB" id="A0A367K2I2"/>
<dbReference type="Gene3D" id="2.30.30.190">
    <property type="entry name" value="CAP Gly-rich-like domain"/>
    <property type="match status" value="1"/>
</dbReference>
<dbReference type="PANTHER" id="PTHR18916">
    <property type="entry name" value="DYNACTIN 1-RELATED MICROTUBULE-BINDING"/>
    <property type="match status" value="1"/>
</dbReference>
<dbReference type="GO" id="GO:0051286">
    <property type="term" value="C:cell tip"/>
    <property type="evidence" value="ECO:0007669"/>
    <property type="project" value="TreeGrafter"/>
</dbReference>
<evidence type="ECO:0000256" key="6">
    <source>
        <dbReference type="ARBA" id="ARBA00023212"/>
    </source>
</evidence>
<evidence type="ECO:0000256" key="2">
    <source>
        <dbReference type="ARBA" id="ARBA00022490"/>
    </source>
</evidence>
<keyword evidence="9" id="KW-1185">Reference proteome</keyword>
<dbReference type="EMBL" id="PJQL01000374">
    <property type="protein sequence ID" value="RCH96376.1"/>
    <property type="molecule type" value="Genomic_DNA"/>
</dbReference>
<dbReference type="GO" id="GO:0005816">
    <property type="term" value="C:spindle pole body"/>
    <property type="evidence" value="ECO:0007669"/>
    <property type="project" value="TreeGrafter"/>
</dbReference>
<dbReference type="GO" id="GO:0030286">
    <property type="term" value="C:dynein complex"/>
    <property type="evidence" value="ECO:0007669"/>
    <property type="project" value="UniProtKB-KW"/>
</dbReference>
<keyword evidence="4" id="KW-0243">Dynein</keyword>
<dbReference type="PANTHER" id="PTHR18916:SF6">
    <property type="entry name" value="DYNACTIN SUBUNIT 1"/>
    <property type="match status" value="1"/>
</dbReference>
<dbReference type="SMART" id="SM01052">
    <property type="entry name" value="CAP_GLY"/>
    <property type="match status" value="1"/>
</dbReference>
<dbReference type="Pfam" id="PF01302">
    <property type="entry name" value="CAP_GLY"/>
    <property type="match status" value="1"/>
</dbReference>
<keyword evidence="6" id="KW-0206">Cytoskeleton</keyword>
<protein>
    <submittedName>
        <fullName evidence="8">Dynactin subunit 1</fullName>
    </submittedName>
</protein>
<dbReference type="Proteomes" id="UP000252139">
    <property type="component" value="Unassembled WGS sequence"/>
</dbReference>
<sequence>MPFSLNPLRKTQSTGDIHIIINNPKIPEGILVKKGQPIPSTSKPDPPQRNHEIIQDRLNDITANDMELLLTLETQARMDALEEESKRQRTLRFEIPPHPRSTELVHKRRWSAPDDWISALSATALKNHLSKWMHFQRRSSSEDHEDESSTIQVGSRVKLYKRPMPIIGVVKYKGPVCFDQGEWLGIELDSRVGNTNGSIQGNHYFQTSPNRGLFVKVEDAVLV</sequence>
<evidence type="ECO:0000256" key="1">
    <source>
        <dbReference type="ARBA" id="ARBA00004186"/>
    </source>
</evidence>
<dbReference type="GO" id="GO:0000743">
    <property type="term" value="P:nuclear migration involved in conjugation with cellular fusion"/>
    <property type="evidence" value="ECO:0007669"/>
    <property type="project" value="TreeGrafter"/>
</dbReference>
<feature type="domain" description="CAP-Gly" evidence="7">
    <location>
        <begin position="174"/>
        <end position="216"/>
    </location>
</feature>
<dbReference type="GO" id="GO:0005819">
    <property type="term" value="C:spindle"/>
    <property type="evidence" value="ECO:0007669"/>
    <property type="project" value="UniProtKB-SubCell"/>
</dbReference>
<proteinExistence type="predicted"/>
<gene>
    <name evidence="8" type="primary">DCTN1</name>
    <name evidence="8" type="ORF">CU097_002101</name>
</gene>
<name>A0A367K2I2_RHIAZ</name>
<dbReference type="OrthoDB" id="2130750at2759"/>
<dbReference type="InterPro" id="IPR036859">
    <property type="entry name" value="CAP-Gly_dom_sf"/>
</dbReference>
<accession>A0A367K2I2</accession>
<dbReference type="PROSITE" id="PS50245">
    <property type="entry name" value="CAP_GLY_2"/>
    <property type="match status" value="1"/>
</dbReference>
<organism evidence="8 9">
    <name type="scientific">Rhizopus azygosporus</name>
    <name type="common">Rhizopus microsporus var. azygosporus</name>
    <dbReference type="NCBI Taxonomy" id="86630"/>
    <lineage>
        <taxon>Eukaryota</taxon>
        <taxon>Fungi</taxon>
        <taxon>Fungi incertae sedis</taxon>
        <taxon>Mucoromycota</taxon>
        <taxon>Mucoromycotina</taxon>
        <taxon>Mucoromycetes</taxon>
        <taxon>Mucorales</taxon>
        <taxon>Mucorineae</taxon>
        <taxon>Rhizopodaceae</taxon>
        <taxon>Rhizopus</taxon>
    </lineage>
</organism>
<comment type="caution">
    <text evidence="8">The sequence shown here is derived from an EMBL/GenBank/DDBJ whole genome shotgun (WGS) entry which is preliminary data.</text>
</comment>
<evidence type="ECO:0000256" key="3">
    <source>
        <dbReference type="ARBA" id="ARBA00022701"/>
    </source>
</evidence>
<evidence type="ECO:0000259" key="7">
    <source>
        <dbReference type="PROSITE" id="PS50245"/>
    </source>
</evidence>
<evidence type="ECO:0000313" key="9">
    <source>
        <dbReference type="Proteomes" id="UP000252139"/>
    </source>
</evidence>
<comment type="subcellular location">
    <subcellularLocation>
        <location evidence="1">Cytoplasm</location>
        <location evidence="1">Cytoskeleton</location>
        <location evidence="1">Spindle</location>
    </subcellularLocation>
</comment>
<evidence type="ECO:0000256" key="4">
    <source>
        <dbReference type="ARBA" id="ARBA00023017"/>
    </source>
</evidence>
<reference evidence="8 9" key="1">
    <citation type="journal article" date="2018" name="G3 (Bethesda)">
        <title>Phylogenetic and Phylogenomic Definition of Rhizopus Species.</title>
        <authorList>
            <person name="Gryganskyi A.P."/>
            <person name="Golan J."/>
            <person name="Dolatabadi S."/>
            <person name="Mondo S."/>
            <person name="Robb S."/>
            <person name="Idnurm A."/>
            <person name="Muszewska A."/>
            <person name="Steczkiewicz K."/>
            <person name="Masonjones S."/>
            <person name="Liao H.L."/>
            <person name="Gajdeczka M.T."/>
            <person name="Anike F."/>
            <person name="Vuek A."/>
            <person name="Anishchenko I.M."/>
            <person name="Voigt K."/>
            <person name="de Hoog G.S."/>
            <person name="Smith M.E."/>
            <person name="Heitman J."/>
            <person name="Vilgalys R."/>
            <person name="Stajich J.E."/>
        </authorList>
    </citation>
    <scope>NUCLEOTIDE SEQUENCE [LARGE SCALE GENOMIC DNA]</scope>
    <source>
        <strain evidence="8 9">CBS 357.93</strain>
    </source>
</reference>
<dbReference type="GO" id="GO:0000132">
    <property type="term" value="P:establishment of mitotic spindle orientation"/>
    <property type="evidence" value="ECO:0007669"/>
    <property type="project" value="TreeGrafter"/>
</dbReference>